<evidence type="ECO:0000256" key="1">
    <source>
        <dbReference type="ARBA" id="ARBA00022729"/>
    </source>
</evidence>
<proteinExistence type="predicted"/>
<dbReference type="InterPro" id="IPR006558">
    <property type="entry name" value="LamG-like"/>
</dbReference>
<dbReference type="Proteomes" id="UP001500301">
    <property type="component" value="Unassembled WGS sequence"/>
</dbReference>
<evidence type="ECO:0000313" key="6">
    <source>
        <dbReference type="EMBL" id="GAA3516512.1"/>
    </source>
</evidence>
<dbReference type="InterPro" id="IPR058094">
    <property type="entry name" value="Ig-like_OmpL47-like"/>
</dbReference>
<evidence type="ECO:0000256" key="4">
    <source>
        <dbReference type="SAM" id="SignalP"/>
    </source>
</evidence>
<dbReference type="PROSITE" id="PS51318">
    <property type="entry name" value="TAT"/>
    <property type="match status" value="1"/>
</dbReference>
<feature type="domain" description="LamG-like jellyroll fold" evidence="5">
    <location>
        <begin position="642"/>
        <end position="788"/>
    </location>
</feature>
<evidence type="ECO:0000256" key="2">
    <source>
        <dbReference type="ARBA" id="ARBA00023157"/>
    </source>
</evidence>
<dbReference type="NCBIfam" id="NF047446">
    <property type="entry name" value="barrel_OmpL47"/>
    <property type="match status" value="3"/>
</dbReference>
<gene>
    <name evidence="6" type="ORF">GCM10022263_00210</name>
</gene>
<dbReference type="SMART" id="SM00560">
    <property type="entry name" value="LamGL"/>
    <property type="match status" value="2"/>
</dbReference>
<keyword evidence="7" id="KW-1185">Reference proteome</keyword>
<dbReference type="InterPro" id="IPR013378">
    <property type="entry name" value="InlB-like_B-rpt"/>
</dbReference>
<keyword evidence="2" id="KW-1015">Disulfide bond</keyword>
<name>A0ABP6UQT4_9ACTN</name>
<evidence type="ECO:0000256" key="3">
    <source>
        <dbReference type="SAM" id="MobiDB-lite"/>
    </source>
</evidence>
<evidence type="ECO:0000313" key="7">
    <source>
        <dbReference type="Proteomes" id="UP001500301"/>
    </source>
</evidence>
<feature type="chain" id="PRO_5047399552" description="LamG-like jellyroll fold domain-containing protein" evidence="4">
    <location>
        <begin position="25"/>
        <end position="2040"/>
    </location>
</feature>
<accession>A0ABP6UQT4</accession>
<dbReference type="Pfam" id="PF13385">
    <property type="entry name" value="Laminin_G_3"/>
    <property type="match status" value="2"/>
</dbReference>
<comment type="caution">
    <text evidence="6">The sequence shown here is derived from an EMBL/GenBank/DDBJ whole genome shotgun (WGS) entry which is preliminary data.</text>
</comment>
<dbReference type="PANTHER" id="PTHR41349">
    <property type="match status" value="1"/>
</dbReference>
<keyword evidence="1 4" id="KW-0732">Signal</keyword>
<dbReference type="InterPro" id="IPR044060">
    <property type="entry name" value="Bacterial_rp_domain"/>
</dbReference>
<feature type="region of interest" description="Disordered" evidence="3">
    <location>
        <begin position="1866"/>
        <end position="1889"/>
    </location>
</feature>
<dbReference type="InterPro" id="IPR006311">
    <property type="entry name" value="TAT_signal"/>
</dbReference>
<dbReference type="RefSeq" id="WP_218235465.1">
    <property type="nucleotide sequence ID" value="NZ_BAABBB010000001.1"/>
</dbReference>
<protein>
    <recommendedName>
        <fullName evidence="5">LamG-like jellyroll fold domain-containing protein</fullName>
    </recommendedName>
</protein>
<feature type="signal peptide" evidence="4">
    <location>
        <begin position="1"/>
        <end position="24"/>
    </location>
</feature>
<sequence>MSQRSLRHALTTLLAGLVAATGLAAGPAPTASADPTYATGNPTPVVSYTFDTDTGTTVLDATAGHDDGSWVGTPEYGPGISGRAARVSNKTNEVVLPRIVGRTDGSGSFAYNFWIKQESFTSDSWVFTNIGGSSCDAGLGLYNTSGSGGRLTGCIIKGGMKDYQTNWNGTSGINGAWHQIGVSVDRSAQTLKWYFDGVLKSTTALDDTVELSSGLPFTFGGDADRSYAPYTNAWIDAVNFYDVALSDGQMAADFAATDPASHFPVTVTDDGHGTGSSSLLTPTAGASVTLSARPATGYHLDRWVPVTPAGLVIAADGTFAAPGVATTVKAQFAPNRYVVAYDGNGADGGTMAPQTMTYDAAAPLRANAFTRAGQQFAGWSTVPDGPVAYVDAASVTNLASAQDATTTLYARWVPAGSRRVVVRGDAQVTVTASSDVTGFARPGDVVTLSSTPNLGYHAAWDSTPHVEVAADGTFTMPDADLEVRAVSTPNSYTVRFDGNGADGGTTAAQPMTYGQAATLRPNGFTRAGWAFRGWSRATTGARTWADGASVTDLSATDGATVVLHAVWNRLRTPGDTIAPVASYDFEEITRGVVADSSGNGYDATFTGTVARASGISGRAAHVSAGTNVVKLPLVAGVSDGSGSFSVSGWFGVYDKVADAPLVSNGDFSACANGGLTLFNDELSAKTGFCWGNGSGTKYKYQQSPTAIKGSWHHLVMVVDREAATVRQYVDGVAGTPVPIAAGSKFATGLPFVIGNSGKLDYHTISPYFGTVDALVDDFDLYDAALSPAQVQATWAATRPASAALPVDGAGAALPTGFVTDTFFAPQARTGAAWEQKVAGLWTGEDPVTTWTKVSGPSWADISATGVVSGRAPGRAPQQPAEITVEASDGTTTSSITVVVPVIDGADAPRLTAATWNLWDGGSHVASSLAKELAVIATNGLDVIGVQEDGGEGAQALADALGWHSYEGGNGLGIVSAYPLSDLVPASAGRPVAGATLDVAGVDLRVWTTDLDEAGYGPRKACLDGVTDPAALVAAENGSTRMAQAQAVATAIGASVAAADDLPVVLLGDLASPSGADWTAATAASHCGVGAVDWPVVPTILGTGLTDSFRAAHPDPVAAPGDTWSPVVRANGDQPEPQDRIDYVAHAGALLEPVDASTLVAGWPSSTDIVNNSWTSDHRAVVGTFTLGTPLPAVEAPSVAVEHDVVAYQVLRGPADDAALLADLGASADPADATLAVDDSEVDYGTVGDYTALVSATRDGVVSDPVAVVVQVVPAVEVRLAQPEISLRRAALTEASVLAASGALLNVPGELHVDLAAAAAGPGTYRVTVTGSDRHGFTATATVTLEVTGASLQVSVDPAVPDGDAGWYRTRPTVTLTADDAGTPAPGLVLEWRVAGGDGEWTRYAGPLAVADGEQTWQVRARDDGGVAAAPVDVDLAVDTLAPVTTGSVAPGATGTAPVVVELRATDATSGVAATQYRLGGGTWTTYQHAFEVTPTTADQQVSFRSTDAAGNLEVARSLTIPAADLRAPTLSVGVAPATPDGAAGWYLTSPRVTATATDDVTPDPTIEVRTDGGAWTAYDGALAVADGEHALELRASDQQHNMSAPVAVDLRVDTVAPTVAADLVAGTTRNDPATVTVTATDATSGVAGVEYRIGQGPWTPYDTALVLTPGAAEQVVTYRATDVAGHTAGGSVRIPAADHTAPVLSVGVLPAVPDGAGGWWVTAPTITASATDDLTPAPVVEYRVGDGAWTAYPGPLVAADGAASYGFRALDELGNTSGVTTVPVKVDRIAPATVSQVATDADGATLTLTATDATSGVASTQYAVDGGPAQVYGGPFRVAPAATGHTVSFWSVDAAGNVETAGRVVVGGRDSTPPTVTAGLDRAPDGAGGWHRTRPGLVASADEAALLEYRVAGGPWSPYTGPVGIPDGRRAYEVRATDAAGNISPAVVVPAAVDTTAPVLRPRLRLVRRHGRVVARLDPRAADATSGVARVEYRAAGRRWRTARGPIVLRPAAQARTVRVRVTDGAGNLAVVRVRVPARR</sequence>
<feature type="domain" description="LamG-like jellyroll fold" evidence="5">
    <location>
        <begin position="107"/>
        <end position="248"/>
    </location>
</feature>
<dbReference type="EMBL" id="BAABBB010000001">
    <property type="protein sequence ID" value="GAA3516512.1"/>
    <property type="molecule type" value="Genomic_DNA"/>
</dbReference>
<evidence type="ECO:0000259" key="5">
    <source>
        <dbReference type="SMART" id="SM00560"/>
    </source>
</evidence>
<dbReference type="PANTHER" id="PTHR41349:SF1">
    <property type="entry name" value="PROTEIN CBG08683"/>
    <property type="match status" value="1"/>
</dbReference>
<reference evidence="7" key="1">
    <citation type="journal article" date="2019" name="Int. J. Syst. Evol. Microbiol.">
        <title>The Global Catalogue of Microorganisms (GCM) 10K type strain sequencing project: providing services to taxonomists for standard genome sequencing and annotation.</title>
        <authorList>
            <consortium name="The Broad Institute Genomics Platform"/>
            <consortium name="The Broad Institute Genome Sequencing Center for Infectious Disease"/>
            <person name="Wu L."/>
            <person name="Ma J."/>
        </authorList>
    </citation>
    <scope>NUCLEOTIDE SEQUENCE [LARGE SCALE GENOMIC DNA]</scope>
    <source>
        <strain evidence="7">JCM 17460</strain>
    </source>
</reference>
<dbReference type="Pfam" id="PF18998">
    <property type="entry name" value="Flg_new_2"/>
    <property type="match status" value="2"/>
</dbReference>
<organism evidence="6 7">
    <name type="scientific">Nocardioides daeguensis</name>
    <dbReference type="NCBI Taxonomy" id="908359"/>
    <lineage>
        <taxon>Bacteria</taxon>
        <taxon>Bacillati</taxon>
        <taxon>Actinomycetota</taxon>
        <taxon>Actinomycetes</taxon>
        <taxon>Propionibacteriales</taxon>
        <taxon>Nocardioidaceae</taxon>
        <taxon>Nocardioides</taxon>
    </lineage>
</organism>
<dbReference type="Pfam" id="PF09479">
    <property type="entry name" value="Flg_new"/>
    <property type="match status" value="2"/>
</dbReference>